<organism evidence="2">
    <name type="scientific">Candidatus Tisiphia endosymbiont of Sergentomyia squamirostris</name>
    <dbReference type="NCBI Taxonomy" id="3113639"/>
    <lineage>
        <taxon>Bacteria</taxon>
        <taxon>Pseudomonadati</taxon>
        <taxon>Pseudomonadota</taxon>
        <taxon>Alphaproteobacteria</taxon>
        <taxon>Rickettsiales</taxon>
        <taxon>Rickettsiaceae</taxon>
        <taxon>Rickettsieae</taxon>
        <taxon>Candidatus Tisiphia</taxon>
    </lineage>
</organism>
<dbReference type="AlphaFoldDB" id="A0AAT9G737"/>
<accession>A0AAT9G737</accession>
<name>A0AAT9G737_9RICK</name>
<dbReference type="Gene3D" id="3.30.420.10">
    <property type="entry name" value="Ribonuclease H-like superfamily/Ribonuclease H"/>
    <property type="match status" value="1"/>
</dbReference>
<dbReference type="SUPFAM" id="SSF53098">
    <property type="entry name" value="Ribonuclease H-like"/>
    <property type="match status" value="1"/>
</dbReference>
<dbReference type="InterPro" id="IPR010997">
    <property type="entry name" value="HRDC-like_sf"/>
</dbReference>
<reference evidence="2" key="1">
    <citation type="submission" date="2024-01" db="EMBL/GenBank/DDBJ databases">
        <title>Sequencing the genomes of a sandfly, Sergentomyia squamirostris, and its two endosymbionts.</title>
        <authorList>
            <person name="Itokawa K."/>
            <person name="Sanjoba C."/>
        </authorList>
    </citation>
    <scope>NUCLEOTIDE SEQUENCE</scope>
    <source>
        <strain evidence="2">RiSSQ</strain>
    </source>
</reference>
<feature type="domain" description="HRDC" evidence="1">
    <location>
        <begin position="178"/>
        <end position="257"/>
    </location>
</feature>
<dbReference type="PROSITE" id="PS50967">
    <property type="entry name" value="HRDC"/>
    <property type="match status" value="1"/>
</dbReference>
<protein>
    <submittedName>
        <fullName evidence="2">Ribonuclease D</fullName>
    </submittedName>
</protein>
<dbReference type="GO" id="GO:0003676">
    <property type="term" value="F:nucleic acid binding"/>
    <property type="evidence" value="ECO:0007669"/>
    <property type="project" value="InterPro"/>
</dbReference>
<dbReference type="SMART" id="SM00474">
    <property type="entry name" value="35EXOc"/>
    <property type="match status" value="1"/>
</dbReference>
<dbReference type="GO" id="GO:0008408">
    <property type="term" value="F:3'-5' exonuclease activity"/>
    <property type="evidence" value="ECO:0007669"/>
    <property type="project" value="InterPro"/>
</dbReference>
<sequence length="257" mass="30396">MRKNTYFAQLSIIQIMASSYKVIIDTLSNLDLSPINEIFLNDKILKIVHAPREDFEIFYRLFKKLAKNVFDIQIAAGICDFGKYLSYSDICSKICLVHIDKTYQRSDWLKRPINANMLNYAIKDVEYLEPIYKVLQQIIQDNNLQNEYDKQIKSLLNIENYIINVQKAWQKVRFNNHSESFIHKMKIMAAYREEQASTIDLPRRHFISDEELVQICQYLPTSNKDFENLKLNSRYLSKQKYRTQLADLCLAIQELGE</sequence>
<dbReference type="InterPro" id="IPR002562">
    <property type="entry name" value="3'-5'_exonuclease_dom"/>
</dbReference>
<dbReference type="GO" id="GO:0000166">
    <property type="term" value="F:nucleotide binding"/>
    <property type="evidence" value="ECO:0007669"/>
    <property type="project" value="InterPro"/>
</dbReference>
<dbReference type="InterPro" id="IPR002121">
    <property type="entry name" value="HRDC_dom"/>
</dbReference>
<dbReference type="GO" id="GO:0006139">
    <property type="term" value="P:nucleobase-containing compound metabolic process"/>
    <property type="evidence" value="ECO:0007669"/>
    <property type="project" value="InterPro"/>
</dbReference>
<dbReference type="InterPro" id="IPR012337">
    <property type="entry name" value="RNaseH-like_sf"/>
</dbReference>
<dbReference type="InterPro" id="IPR051086">
    <property type="entry name" value="RNase_D-like"/>
</dbReference>
<dbReference type="PANTHER" id="PTHR47649:SF1">
    <property type="entry name" value="RIBONUCLEASE D"/>
    <property type="match status" value="1"/>
</dbReference>
<dbReference type="Gene3D" id="1.10.150.80">
    <property type="entry name" value="HRDC domain"/>
    <property type="match status" value="1"/>
</dbReference>
<dbReference type="Pfam" id="PF01612">
    <property type="entry name" value="DNA_pol_A_exo1"/>
    <property type="match status" value="1"/>
</dbReference>
<dbReference type="InterPro" id="IPR036397">
    <property type="entry name" value="RNaseH_sf"/>
</dbReference>
<dbReference type="EMBL" id="AP029170">
    <property type="protein sequence ID" value="BFD45656.1"/>
    <property type="molecule type" value="Genomic_DNA"/>
</dbReference>
<dbReference type="CDD" id="cd06142">
    <property type="entry name" value="RNaseD_exo"/>
    <property type="match status" value="1"/>
</dbReference>
<evidence type="ECO:0000259" key="1">
    <source>
        <dbReference type="PROSITE" id="PS50967"/>
    </source>
</evidence>
<dbReference type="Pfam" id="PF00570">
    <property type="entry name" value="HRDC"/>
    <property type="match status" value="1"/>
</dbReference>
<proteinExistence type="predicted"/>
<gene>
    <name evidence="2" type="ORF">DMENIID0002_03020</name>
</gene>
<evidence type="ECO:0000313" key="2">
    <source>
        <dbReference type="EMBL" id="BFD45656.1"/>
    </source>
</evidence>
<dbReference type="SUPFAM" id="SSF47819">
    <property type="entry name" value="HRDC-like"/>
    <property type="match status" value="1"/>
</dbReference>
<dbReference type="InterPro" id="IPR044876">
    <property type="entry name" value="HRDC_dom_sf"/>
</dbReference>
<dbReference type="PANTHER" id="PTHR47649">
    <property type="entry name" value="RIBONUCLEASE D"/>
    <property type="match status" value="1"/>
</dbReference>